<keyword evidence="5" id="KW-0378">Hydrolase</keyword>
<feature type="domain" description="Peptidase S1" evidence="7">
    <location>
        <begin position="64"/>
        <end position="321"/>
    </location>
</feature>
<dbReference type="GO" id="GO:0006508">
    <property type="term" value="P:proteolysis"/>
    <property type="evidence" value="ECO:0007669"/>
    <property type="project" value="UniProtKB-KW"/>
</dbReference>
<reference evidence="8" key="1">
    <citation type="submission" date="2015-11" db="EMBL/GenBank/DDBJ databases">
        <title>De novo transcriptome assembly of four potential Pierce s Disease insect vectors from Arizona vineyards.</title>
        <authorList>
            <person name="Tassone E.E."/>
        </authorList>
    </citation>
    <scope>NUCLEOTIDE SEQUENCE</scope>
</reference>
<dbReference type="PROSITE" id="PS50240">
    <property type="entry name" value="TRYPSIN_DOM"/>
    <property type="match status" value="1"/>
</dbReference>
<dbReference type="PROSITE" id="PS00134">
    <property type="entry name" value="TRYPSIN_HIS"/>
    <property type="match status" value="1"/>
</dbReference>
<dbReference type="PANTHER" id="PTHR24252">
    <property type="entry name" value="ACROSIN-RELATED"/>
    <property type="match status" value="1"/>
</dbReference>
<dbReference type="PANTHER" id="PTHR24252:SF7">
    <property type="entry name" value="HYALIN"/>
    <property type="match status" value="1"/>
</dbReference>
<protein>
    <recommendedName>
        <fullName evidence="7">Peptidase S1 domain-containing protein</fullName>
    </recommendedName>
</protein>
<keyword evidence="5" id="KW-0645">Protease</keyword>
<dbReference type="InterPro" id="IPR009003">
    <property type="entry name" value="Peptidase_S1_PA"/>
</dbReference>
<comment type="similarity">
    <text evidence="4">Belongs to the peptidase S1 family. CLIP subfamily.</text>
</comment>
<dbReference type="GO" id="GO:0004252">
    <property type="term" value="F:serine-type endopeptidase activity"/>
    <property type="evidence" value="ECO:0007669"/>
    <property type="project" value="InterPro"/>
</dbReference>
<dbReference type="EMBL" id="GECZ01029506">
    <property type="protein sequence ID" value="JAS40263.1"/>
    <property type="molecule type" value="Transcribed_RNA"/>
</dbReference>
<evidence type="ECO:0000256" key="1">
    <source>
        <dbReference type="ARBA" id="ARBA00022729"/>
    </source>
</evidence>
<dbReference type="InterPro" id="IPR018114">
    <property type="entry name" value="TRYPSIN_HIS"/>
</dbReference>
<dbReference type="InterPro" id="IPR001314">
    <property type="entry name" value="Peptidase_S1A"/>
</dbReference>
<feature type="non-terminal residue" evidence="8">
    <location>
        <position position="1"/>
    </location>
</feature>
<dbReference type="SUPFAM" id="SSF50494">
    <property type="entry name" value="Trypsin-like serine proteases"/>
    <property type="match status" value="1"/>
</dbReference>
<dbReference type="Pfam" id="PF00089">
    <property type="entry name" value="Trypsin"/>
    <property type="match status" value="1"/>
</dbReference>
<dbReference type="PRINTS" id="PR00722">
    <property type="entry name" value="CHYMOTRYPSIN"/>
</dbReference>
<sequence length="322" mass="35776">PDDEKFTTTIKLFLTLTVVVVFCESSFPKGGYPPDDEKFTKHPNWKLLPHNQCGTTSIRMQPRIVGGTKARIGQFPWIVGLLDTEGPKRKSVINCGGSLINDRYVVTAAHCVIGNTKLKYVVLGEYNQDTDIDCDGFRCTGPAFKVRIEKKVCHPSYNHYATKVGTNDICLIRLSTRIANYNDFIRPICLPTQKVLQGKTFNGLHLETAGWGWAENSYPSVLRVVTVPVISEKACRRWVPNIKISQICAMGDNGRDSCVGDSGGPLMVQEKKSNGIGYISVLIGITSYGTPKGNPKFFCGSHIGVYVRVSEYIQWILNNIHE</sequence>
<dbReference type="CDD" id="cd00190">
    <property type="entry name" value="Tryp_SPc"/>
    <property type="match status" value="1"/>
</dbReference>
<dbReference type="Gene3D" id="2.40.10.10">
    <property type="entry name" value="Trypsin-like serine proteases"/>
    <property type="match status" value="2"/>
</dbReference>
<dbReference type="SMART" id="SM00020">
    <property type="entry name" value="Tryp_SPc"/>
    <property type="match status" value="1"/>
</dbReference>
<keyword evidence="2" id="KW-1015">Disulfide bond</keyword>
<proteinExistence type="inferred from homology"/>
<gene>
    <name evidence="8" type="ORF">g.5876</name>
</gene>
<dbReference type="InterPro" id="IPR033116">
    <property type="entry name" value="TRYPSIN_SER"/>
</dbReference>
<evidence type="ECO:0000313" key="8">
    <source>
        <dbReference type="EMBL" id="JAS40263.1"/>
    </source>
</evidence>
<evidence type="ECO:0000259" key="7">
    <source>
        <dbReference type="PROSITE" id="PS50240"/>
    </source>
</evidence>
<keyword evidence="3" id="KW-0325">Glycoprotein</keyword>
<keyword evidence="5" id="KW-0720">Serine protease</keyword>
<evidence type="ECO:0000256" key="2">
    <source>
        <dbReference type="ARBA" id="ARBA00023157"/>
    </source>
</evidence>
<evidence type="ECO:0000256" key="3">
    <source>
        <dbReference type="ARBA" id="ARBA00023180"/>
    </source>
</evidence>
<evidence type="ECO:0000256" key="4">
    <source>
        <dbReference type="ARBA" id="ARBA00024195"/>
    </source>
</evidence>
<organism evidence="8">
    <name type="scientific">Cuerna arida</name>
    <dbReference type="NCBI Taxonomy" id="1464854"/>
    <lineage>
        <taxon>Eukaryota</taxon>
        <taxon>Metazoa</taxon>
        <taxon>Ecdysozoa</taxon>
        <taxon>Arthropoda</taxon>
        <taxon>Hexapoda</taxon>
        <taxon>Insecta</taxon>
        <taxon>Pterygota</taxon>
        <taxon>Neoptera</taxon>
        <taxon>Paraneoptera</taxon>
        <taxon>Hemiptera</taxon>
        <taxon>Auchenorrhyncha</taxon>
        <taxon>Membracoidea</taxon>
        <taxon>Cicadellidae</taxon>
        <taxon>Cicadellinae</taxon>
        <taxon>Proconiini</taxon>
        <taxon>Cuerna</taxon>
    </lineage>
</organism>
<accession>A0A1B6ER95</accession>
<dbReference type="InterPro" id="IPR043504">
    <property type="entry name" value="Peptidase_S1_PA_chymotrypsin"/>
</dbReference>
<keyword evidence="1 6" id="KW-0732">Signal</keyword>
<dbReference type="PROSITE" id="PS00135">
    <property type="entry name" value="TRYPSIN_SER"/>
    <property type="match status" value="1"/>
</dbReference>
<feature type="signal peptide" evidence="6">
    <location>
        <begin position="1"/>
        <end position="25"/>
    </location>
</feature>
<dbReference type="AlphaFoldDB" id="A0A1B6ER95"/>
<name>A0A1B6ER95_9HEMI</name>
<evidence type="ECO:0000256" key="6">
    <source>
        <dbReference type="SAM" id="SignalP"/>
    </source>
</evidence>
<evidence type="ECO:0000256" key="5">
    <source>
        <dbReference type="RuleBase" id="RU363034"/>
    </source>
</evidence>
<dbReference type="InterPro" id="IPR001254">
    <property type="entry name" value="Trypsin_dom"/>
</dbReference>
<dbReference type="FunFam" id="2.40.10.10:FF:000028">
    <property type="entry name" value="Serine protease easter"/>
    <property type="match status" value="1"/>
</dbReference>
<feature type="chain" id="PRO_5008582413" description="Peptidase S1 domain-containing protein" evidence="6">
    <location>
        <begin position="26"/>
        <end position="322"/>
    </location>
</feature>